<keyword evidence="2" id="KW-1185">Reference proteome</keyword>
<evidence type="ECO:0000313" key="2">
    <source>
        <dbReference type="Proteomes" id="UP001183817"/>
    </source>
</evidence>
<dbReference type="InterPro" id="IPR056931">
    <property type="entry name" value="D14-like"/>
</dbReference>
<dbReference type="InterPro" id="IPR011856">
    <property type="entry name" value="tRNA_endonuc-like_dom_sf"/>
</dbReference>
<dbReference type="Pfam" id="PF24608">
    <property type="entry name" value="PDDEXK_15"/>
    <property type="match status" value="1"/>
</dbReference>
<reference evidence="1 2" key="1">
    <citation type="submission" date="2023-07" db="EMBL/GenBank/DDBJ databases">
        <title>Sequencing the genomes of 1000 actinobacteria strains.</title>
        <authorList>
            <person name="Klenk H.-P."/>
        </authorList>
    </citation>
    <scope>NUCLEOTIDE SEQUENCE [LARGE SCALE GENOMIC DNA]</scope>
    <source>
        <strain evidence="1 2">DSM 20167</strain>
    </source>
</reference>
<dbReference type="Proteomes" id="UP001183817">
    <property type="component" value="Unassembled WGS sequence"/>
</dbReference>
<dbReference type="EMBL" id="JAVDYI010000001">
    <property type="protein sequence ID" value="MDR7356382.1"/>
    <property type="molecule type" value="Genomic_DNA"/>
</dbReference>
<protein>
    <submittedName>
        <fullName evidence="1">Uncharacterized protein</fullName>
    </submittedName>
</protein>
<dbReference type="Gene3D" id="3.40.1350.10">
    <property type="match status" value="1"/>
</dbReference>
<proteinExistence type="predicted"/>
<dbReference type="RefSeq" id="WP_310287128.1">
    <property type="nucleotide sequence ID" value="NZ_BAAAWO010000001.1"/>
</dbReference>
<organism evidence="1 2">
    <name type="scientific">Paeniglutamicibacter sulfureus</name>
    <dbReference type="NCBI Taxonomy" id="43666"/>
    <lineage>
        <taxon>Bacteria</taxon>
        <taxon>Bacillati</taxon>
        <taxon>Actinomycetota</taxon>
        <taxon>Actinomycetes</taxon>
        <taxon>Micrococcales</taxon>
        <taxon>Micrococcaceae</taxon>
        <taxon>Paeniglutamicibacter</taxon>
    </lineage>
</organism>
<sequence>MSVSSEKGKKLENEVAKLLKKKLGARVARDKRSGAGSHQKNDITDYFQDTPFDIECKNHKVIKIKEWWRQVVGGASFNRIPTVVFRADDEILATVRFSDLVDLIAETQQHRIEIKKLRAPIVKIGSGEVLDPDKITPSESRSSWRECRGGNIISPGEKKRLVKNCQYCSNKKVKKEKK</sequence>
<evidence type="ECO:0000313" key="1">
    <source>
        <dbReference type="EMBL" id="MDR7356382.1"/>
    </source>
</evidence>
<comment type="caution">
    <text evidence="1">The sequence shown here is derived from an EMBL/GenBank/DDBJ whole genome shotgun (WGS) entry which is preliminary data.</text>
</comment>
<name>A0ABU2BCL0_9MICC</name>
<accession>A0ABU2BCL0</accession>
<gene>
    <name evidence="1" type="ORF">J2S64_000073</name>
</gene>